<evidence type="ECO:0000313" key="3">
    <source>
        <dbReference type="EMBL" id="SMD36678.1"/>
    </source>
</evidence>
<keyword evidence="4" id="KW-1185">Reference proteome</keyword>
<dbReference type="Gene3D" id="3.40.1440.10">
    <property type="entry name" value="GIY-YIG endonuclease"/>
    <property type="match status" value="1"/>
</dbReference>
<accession>A0A1W2GK07</accession>
<dbReference type="PANTHER" id="PTHR34477">
    <property type="entry name" value="UPF0213 PROTEIN YHBQ"/>
    <property type="match status" value="1"/>
</dbReference>
<organism evidence="3 4">
    <name type="scientific">Reichenbachiella faecimaris</name>
    <dbReference type="NCBI Taxonomy" id="692418"/>
    <lineage>
        <taxon>Bacteria</taxon>
        <taxon>Pseudomonadati</taxon>
        <taxon>Bacteroidota</taxon>
        <taxon>Cytophagia</taxon>
        <taxon>Cytophagales</taxon>
        <taxon>Reichenbachiellaceae</taxon>
        <taxon>Reichenbachiella</taxon>
    </lineage>
</organism>
<sequence length="138" mass="16696">MLVGLFEMTSNGNFSFLSSRLEGEIVSLFIRLFSIFKPVKQHNYFVYITTNPNKTTLYVGLTNDLPTRLDQHFENRGKFKTYAGRYFCFNLIYWERHQYIDHAIEREKEIKKWRREKKEALINAMNPEWNFLNEKVRD</sequence>
<comment type="similarity">
    <text evidence="1">Belongs to the UPF0213 family.</text>
</comment>
<dbReference type="InterPro" id="IPR035901">
    <property type="entry name" value="GIY-YIG_endonuc_sf"/>
</dbReference>
<name>A0A1W2GK07_REIFA</name>
<dbReference type="SUPFAM" id="SSF82771">
    <property type="entry name" value="GIY-YIG endonuclease"/>
    <property type="match status" value="1"/>
</dbReference>
<gene>
    <name evidence="3" type="ORF">SAMN04488029_3023</name>
</gene>
<dbReference type="Proteomes" id="UP000192472">
    <property type="component" value="Unassembled WGS sequence"/>
</dbReference>
<dbReference type="Pfam" id="PF01541">
    <property type="entry name" value="GIY-YIG"/>
    <property type="match status" value="1"/>
</dbReference>
<keyword evidence="3" id="KW-0540">Nuclease</keyword>
<feature type="domain" description="GIY-YIG" evidence="2">
    <location>
        <begin position="42"/>
        <end position="120"/>
    </location>
</feature>
<dbReference type="PANTHER" id="PTHR34477:SF5">
    <property type="entry name" value="BSL5627 PROTEIN"/>
    <property type="match status" value="1"/>
</dbReference>
<keyword evidence="3" id="KW-0255">Endonuclease</keyword>
<dbReference type="EMBL" id="FWYF01000003">
    <property type="protein sequence ID" value="SMD36678.1"/>
    <property type="molecule type" value="Genomic_DNA"/>
</dbReference>
<evidence type="ECO:0000256" key="1">
    <source>
        <dbReference type="ARBA" id="ARBA00007435"/>
    </source>
</evidence>
<dbReference type="CDD" id="cd10448">
    <property type="entry name" value="GIY-YIG_unchar_3"/>
    <property type="match status" value="1"/>
</dbReference>
<protein>
    <submittedName>
        <fullName evidence="3">Putative endonuclease</fullName>
    </submittedName>
</protein>
<reference evidence="3 4" key="1">
    <citation type="submission" date="2017-04" db="EMBL/GenBank/DDBJ databases">
        <authorList>
            <person name="Afonso C.L."/>
            <person name="Miller P.J."/>
            <person name="Scott M.A."/>
            <person name="Spackman E."/>
            <person name="Goraichik I."/>
            <person name="Dimitrov K.M."/>
            <person name="Suarez D.L."/>
            <person name="Swayne D.E."/>
        </authorList>
    </citation>
    <scope>NUCLEOTIDE SEQUENCE [LARGE SCALE GENOMIC DNA]</scope>
    <source>
        <strain evidence="3 4">DSM 26133</strain>
    </source>
</reference>
<dbReference type="InterPro" id="IPR050190">
    <property type="entry name" value="UPF0213_domain"/>
</dbReference>
<keyword evidence="3" id="KW-0378">Hydrolase</keyword>
<evidence type="ECO:0000313" key="4">
    <source>
        <dbReference type="Proteomes" id="UP000192472"/>
    </source>
</evidence>
<dbReference type="GO" id="GO:0004519">
    <property type="term" value="F:endonuclease activity"/>
    <property type="evidence" value="ECO:0007669"/>
    <property type="project" value="UniProtKB-KW"/>
</dbReference>
<evidence type="ECO:0000259" key="2">
    <source>
        <dbReference type="PROSITE" id="PS50164"/>
    </source>
</evidence>
<dbReference type="AlphaFoldDB" id="A0A1W2GK07"/>
<dbReference type="InterPro" id="IPR000305">
    <property type="entry name" value="GIY-YIG_endonuc"/>
</dbReference>
<dbReference type="PROSITE" id="PS50164">
    <property type="entry name" value="GIY_YIG"/>
    <property type="match status" value="1"/>
</dbReference>
<proteinExistence type="inferred from homology"/>